<reference evidence="1 2" key="1">
    <citation type="submission" date="2023-08" db="EMBL/GenBank/DDBJ databases">
        <title>Nocardioides seae sp. nov., a bacterium isolated from a soil.</title>
        <authorList>
            <person name="Wang X."/>
        </authorList>
    </citation>
    <scope>NUCLEOTIDE SEQUENCE [LARGE SCALE GENOMIC DNA]</scope>
    <source>
        <strain evidence="1 2">YZH12</strain>
    </source>
</reference>
<name>A0ABU3PU40_9ACTN</name>
<protein>
    <recommendedName>
        <fullName evidence="3">DUF4303 domain-containing protein</fullName>
    </recommendedName>
</protein>
<accession>A0ABU3PU40</accession>
<proteinExistence type="predicted"/>
<evidence type="ECO:0000313" key="2">
    <source>
        <dbReference type="Proteomes" id="UP001268542"/>
    </source>
</evidence>
<keyword evidence="2" id="KW-1185">Reference proteome</keyword>
<evidence type="ECO:0000313" key="1">
    <source>
        <dbReference type="EMBL" id="MDT9592377.1"/>
    </source>
</evidence>
<dbReference type="EMBL" id="JAVYII010000002">
    <property type="protein sequence ID" value="MDT9592377.1"/>
    <property type="molecule type" value="Genomic_DNA"/>
</dbReference>
<dbReference type="Proteomes" id="UP001268542">
    <property type="component" value="Unassembled WGS sequence"/>
</dbReference>
<organism evidence="1 2">
    <name type="scientific">Nocardioides imazamoxiresistens</name>
    <dbReference type="NCBI Taxonomy" id="3231893"/>
    <lineage>
        <taxon>Bacteria</taxon>
        <taxon>Bacillati</taxon>
        <taxon>Actinomycetota</taxon>
        <taxon>Actinomycetes</taxon>
        <taxon>Propionibacteriales</taxon>
        <taxon>Nocardioidaceae</taxon>
        <taxon>Nocardioides</taxon>
    </lineage>
</organism>
<comment type="caution">
    <text evidence="1">The sequence shown here is derived from an EMBL/GenBank/DDBJ whole genome shotgun (WGS) entry which is preliminary data.</text>
</comment>
<dbReference type="RefSeq" id="WP_315731808.1">
    <property type="nucleotide sequence ID" value="NZ_JAVYII010000002.1"/>
</dbReference>
<evidence type="ECO:0008006" key="3">
    <source>
        <dbReference type="Google" id="ProtNLM"/>
    </source>
</evidence>
<sequence length="227" mass="24103">MAPDLASDLYAGTSGTGLLAVQHQHLVMCLLTAEQAAGPDWRAWCTSGADGDLLWFLAAGGSHTLTAPMLEWYLATADAWRDDAPFDWYEHVLDSATALSGVPIEAWDEDVDPDAWAAEVRAAVAAAGTAYVFDGRPLAPDHLAGLAVDAAARRVAQGRPGRPAYLEQLGTWTGLLPPSWPEGTAPTREHLGAVERYAEQVAALPWRAGSKYFHGHDVDGGPGLHGV</sequence>
<gene>
    <name evidence="1" type="ORF">RDV89_04825</name>
</gene>